<organism evidence="1">
    <name type="scientific">freshwater metagenome</name>
    <dbReference type="NCBI Taxonomy" id="449393"/>
    <lineage>
        <taxon>unclassified sequences</taxon>
        <taxon>metagenomes</taxon>
        <taxon>ecological metagenomes</taxon>
    </lineage>
</organism>
<evidence type="ECO:0000313" key="1">
    <source>
        <dbReference type="EMBL" id="CAB4880008.1"/>
    </source>
</evidence>
<gene>
    <name evidence="1" type="ORF">UFOPK3423_01263</name>
</gene>
<sequence>MRPDRPSTASRGHGDRALELVVVEGESAAAAIADNVVMVLTVSVYELVTSLTLAELEDADKASLLKDAERAVDARGPGAPAIAA</sequence>
<dbReference type="EMBL" id="CAFBLQ010000156">
    <property type="protein sequence ID" value="CAB4880008.1"/>
    <property type="molecule type" value="Genomic_DNA"/>
</dbReference>
<proteinExistence type="predicted"/>
<name>A0A6J7EE83_9ZZZZ</name>
<dbReference type="AlphaFoldDB" id="A0A6J7EE83"/>
<protein>
    <submittedName>
        <fullName evidence="1">Unannotated protein</fullName>
    </submittedName>
</protein>
<reference evidence="1" key="1">
    <citation type="submission" date="2020-05" db="EMBL/GenBank/DDBJ databases">
        <authorList>
            <person name="Chiriac C."/>
            <person name="Salcher M."/>
            <person name="Ghai R."/>
            <person name="Kavagutti S V."/>
        </authorList>
    </citation>
    <scope>NUCLEOTIDE SEQUENCE</scope>
</reference>
<accession>A0A6J7EE83</accession>